<evidence type="ECO:0000259" key="16">
    <source>
        <dbReference type="PROSITE" id="PS51800"/>
    </source>
</evidence>
<keyword evidence="7 15" id="KW-0949">S-adenosyl-L-methionine</keyword>
<evidence type="ECO:0000256" key="10">
    <source>
        <dbReference type="ARBA" id="ARBA00022771"/>
    </source>
</evidence>
<sequence length="375" mass="43236">MNPDAGKCSFFVDRRNRFCRFSTWKDNQFCKEHLPSATRVPCPLNNRHTVDVDKLEAHLKICRARQQYDSESFDKNVNTDFNDDIVIETKPLISFGIDFIQIVINKLNKWYDDKYTPYAKSDFSLYESMKKHEAQQISLCRVLRESNLLAKECVIFEYGSGKAKLSWSIAETMDLDVAKSSTFCLIDRDSSRHKADVKIRGLSKNIHRKKMDIKDFSATNWLKSQNLQNKNIIFVGKHICGAGMCLTIKSISNLIKDGINVETVLIAQCCHHRCNWEMFVGKEEFLAEGFEQNEFEVLKLLTSWKTCGARKGKEENVNSYGLTASERSDIGFKAKYLLNYIRRIYLSKLGFSRIDLLEYVPESTSLENVALFAVK</sequence>
<dbReference type="OMA" id="HRCSWRS"/>
<keyword evidence="11 15" id="KW-0862">Zinc</keyword>
<dbReference type="GO" id="GO:0008270">
    <property type="term" value="F:zinc ion binding"/>
    <property type="evidence" value="ECO:0007669"/>
    <property type="project" value="UniProtKB-KW"/>
</dbReference>
<dbReference type="InterPro" id="IPR007871">
    <property type="entry name" value="Methyltransferase_TRM13"/>
</dbReference>
<dbReference type="PANTHER" id="PTHR12998:SF0">
    <property type="entry name" value="TRNA:M(4)X MODIFICATION ENZYME TRM13 HOMOLOG"/>
    <property type="match status" value="1"/>
</dbReference>
<evidence type="ECO:0000256" key="15">
    <source>
        <dbReference type="RuleBase" id="RU367103"/>
    </source>
</evidence>
<evidence type="ECO:0000256" key="13">
    <source>
        <dbReference type="ARBA" id="ARBA00048635"/>
    </source>
</evidence>
<dbReference type="Pfam" id="PF05206">
    <property type="entry name" value="TRM13"/>
    <property type="match status" value="1"/>
</dbReference>
<evidence type="ECO:0000256" key="5">
    <source>
        <dbReference type="ARBA" id="ARBA00022603"/>
    </source>
</evidence>
<protein>
    <recommendedName>
        <fullName evidence="4 15">tRNA:m(4)X modification enzyme TRM13</fullName>
        <ecNumber evidence="3 15">2.1.1.225</ecNumber>
    </recommendedName>
</protein>
<comment type="catalytic activity">
    <reaction evidence="13 15">
        <text>cytidine(4) in tRNA(Gly)(GCC) + S-adenosyl-L-methionine = 2'-O-methylcytidine(4) in tRNA(Gly)(GCC) + S-adenosyl-L-homocysteine + H(+)</text>
        <dbReference type="Rhea" id="RHEA:43192"/>
        <dbReference type="Rhea" id="RHEA-COMP:10399"/>
        <dbReference type="Rhea" id="RHEA-COMP:10400"/>
        <dbReference type="ChEBI" id="CHEBI:15378"/>
        <dbReference type="ChEBI" id="CHEBI:57856"/>
        <dbReference type="ChEBI" id="CHEBI:59789"/>
        <dbReference type="ChEBI" id="CHEBI:74495"/>
        <dbReference type="ChEBI" id="CHEBI:82748"/>
        <dbReference type="EC" id="2.1.1.225"/>
    </reaction>
</comment>
<comment type="catalytic activity">
    <reaction evidence="14 15">
        <text>adenosine(4) in tRNA(His) + S-adenosyl-L-methionine = 2'-O-methyladenosine(4) in tRNA(His) + S-adenosyl-L-homocysteine + H(+)</text>
        <dbReference type="Rhea" id="RHEA:43196"/>
        <dbReference type="Rhea" id="RHEA-COMP:10401"/>
        <dbReference type="Rhea" id="RHEA-COMP:10402"/>
        <dbReference type="ChEBI" id="CHEBI:15378"/>
        <dbReference type="ChEBI" id="CHEBI:57856"/>
        <dbReference type="ChEBI" id="CHEBI:59789"/>
        <dbReference type="ChEBI" id="CHEBI:74411"/>
        <dbReference type="ChEBI" id="CHEBI:74477"/>
        <dbReference type="EC" id="2.1.1.225"/>
    </reaction>
</comment>
<evidence type="ECO:0000256" key="3">
    <source>
        <dbReference type="ARBA" id="ARBA00012810"/>
    </source>
</evidence>
<feature type="domain" description="CHHC U11-48K-type" evidence="16">
    <location>
        <begin position="39"/>
        <end position="66"/>
    </location>
</feature>
<keyword evidence="5 15" id="KW-0489">Methyltransferase</keyword>
<evidence type="ECO:0000256" key="7">
    <source>
        <dbReference type="ARBA" id="ARBA00022691"/>
    </source>
</evidence>
<dbReference type="EMBL" id="KE560689">
    <property type="protein sequence ID" value="EPZ36008.1"/>
    <property type="molecule type" value="Genomic_DNA"/>
</dbReference>
<dbReference type="GO" id="GO:0106050">
    <property type="term" value="F:tRNA 2'-O-methyltransferase activity"/>
    <property type="evidence" value="ECO:0007669"/>
    <property type="project" value="UniProtKB-UniRule"/>
</dbReference>
<dbReference type="PROSITE" id="PS51800">
    <property type="entry name" value="ZF_CHHC_U11_48K"/>
    <property type="match status" value="1"/>
</dbReference>
<evidence type="ECO:0000256" key="11">
    <source>
        <dbReference type="ARBA" id="ARBA00022833"/>
    </source>
</evidence>
<proteinExistence type="inferred from homology"/>
<keyword evidence="10 15" id="KW-0863">Zinc-finger</keyword>
<evidence type="ECO:0000313" key="17">
    <source>
        <dbReference type="EMBL" id="EPZ36008.1"/>
    </source>
</evidence>
<evidence type="ECO:0000313" key="18">
    <source>
        <dbReference type="Proteomes" id="UP000030755"/>
    </source>
</evidence>
<dbReference type="STRING" id="988480.A0A075B0T0"/>
<reference evidence="17 18" key="1">
    <citation type="journal article" date="2013" name="Curr. Biol.">
        <title>Shared signatures of parasitism and phylogenomics unite Cryptomycota and microsporidia.</title>
        <authorList>
            <person name="James T.Y."/>
            <person name="Pelin A."/>
            <person name="Bonen L."/>
            <person name="Ahrendt S."/>
            <person name="Sain D."/>
            <person name="Corradi N."/>
            <person name="Stajich J.E."/>
        </authorList>
    </citation>
    <scope>NUCLEOTIDE SEQUENCE [LARGE SCALE GENOMIC DNA]</scope>
    <source>
        <strain evidence="17 18">CSF55</strain>
    </source>
</reference>
<name>A0A075B0T0_ROZAC</name>
<keyword evidence="6 15" id="KW-0808">Transferase</keyword>
<evidence type="ECO:0000256" key="12">
    <source>
        <dbReference type="ARBA" id="ARBA00048165"/>
    </source>
</evidence>
<dbReference type="HOGENOM" id="CLU_027610_1_0_1"/>
<organism evidence="17 18">
    <name type="scientific">Rozella allomycis (strain CSF55)</name>
    <dbReference type="NCBI Taxonomy" id="988480"/>
    <lineage>
        <taxon>Eukaryota</taxon>
        <taxon>Fungi</taxon>
        <taxon>Fungi incertae sedis</taxon>
        <taxon>Cryptomycota</taxon>
        <taxon>Cryptomycota incertae sedis</taxon>
        <taxon>Rozella</taxon>
    </lineage>
</organism>
<dbReference type="OrthoDB" id="258806at2759"/>
<comment type="similarity">
    <text evidence="2 15">Belongs to the methyltransferase TRM13 family.</text>
</comment>
<evidence type="ECO:0000256" key="2">
    <source>
        <dbReference type="ARBA" id="ARBA00005265"/>
    </source>
</evidence>
<dbReference type="InterPro" id="IPR021721">
    <property type="entry name" value="Znf_CCCH-type_TRM13"/>
</dbReference>
<dbReference type="Pfam" id="PF05253">
    <property type="entry name" value="zf-U11-48K"/>
    <property type="match status" value="1"/>
</dbReference>
<dbReference type="Proteomes" id="UP000030755">
    <property type="component" value="Unassembled WGS sequence"/>
</dbReference>
<keyword evidence="8 15" id="KW-0819">tRNA processing</keyword>
<evidence type="ECO:0000256" key="1">
    <source>
        <dbReference type="ARBA" id="ARBA00002267"/>
    </source>
</evidence>
<dbReference type="EC" id="2.1.1.225" evidence="3 15"/>
<evidence type="ECO:0000256" key="9">
    <source>
        <dbReference type="ARBA" id="ARBA00022723"/>
    </source>
</evidence>
<evidence type="ECO:0000256" key="14">
    <source>
        <dbReference type="ARBA" id="ARBA00049393"/>
    </source>
</evidence>
<dbReference type="InterPro" id="IPR039044">
    <property type="entry name" value="Trm13"/>
</dbReference>
<gene>
    <name evidence="17" type="ORF">O9G_005797</name>
</gene>
<evidence type="ECO:0000256" key="8">
    <source>
        <dbReference type="ARBA" id="ARBA00022694"/>
    </source>
</evidence>
<dbReference type="Pfam" id="PF11722">
    <property type="entry name" value="zf-TRM13_CCCH"/>
    <property type="match status" value="1"/>
</dbReference>
<comment type="function">
    <text evidence="1 15">tRNA methylase which 2'-O-methylates cytidine(4) in tRNA(Pro) and tRNA(Gly)(GCC), and adenosine(4) in tRNA(His).</text>
</comment>
<comment type="catalytic activity">
    <reaction evidence="12 15">
        <text>cytidine(4) in tRNA(Pro) + S-adenosyl-L-methionine = 2'-O-methylcytidine(4) in tRNA(Pro) + S-adenosyl-L-homocysteine + H(+)</text>
        <dbReference type="Rhea" id="RHEA:32767"/>
        <dbReference type="Rhea" id="RHEA-COMP:10397"/>
        <dbReference type="Rhea" id="RHEA-COMP:10398"/>
        <dbReference type="ChEBI" id="CHEBI:15378"/>
        <dbReference type="ChEBI" id="CHEBI:57856"/>
        <dbReference type="ChEBI" id="CHEBI:59789"/>
        <dbReference type="ChEBI" id="CHEBI:74495"/>
        <dbReference type="ChEBI" id="CHEBI:82748"/>
        <dbReference type="EC" id="2.1.1.225"/>
    </reaction>
</comment>
<dbReference type="GO" id="GO:0030488">
    <property type="term" value="P:tRNA methylation"/>
    <property type="evidence" value="ECO:0007669"/>
    <property type="project" value="InterPro"/>
</dbReference>
<evidence type="ECO:0000256" key="4">
    <source>
        <dbReference type="ARBA" id="ARBA00015883"/>
    </source>
</evidence>
<dbReference type="InterPro" id="IPR022776">
    <property type="entry name" value="TRM13/UPF0224_CHHC_Znf_dom"/>
</dbReference>
<dbReference type="AlphaFoldDB" id="A0A075B0T0"/>
<evidence type="ECO:0000256" key="6">
    <source>
        <dbReference type="ARBA" id="ARBA00022679"/>
    </source>
</evidence>
<keyword evidence="9 15" id="KW-0479">Metal-binding</keyword>
<keyword evidence="18" id="KW-1185">Reference proteome</keyword>
<dbReference type="PANTHER" id="PTHR12998">
    <property type="entry name" value="TRNA:M(4)X MODIFICATION ENZYME TRM13 HOMOLOG"/>
    <property type="match status" value="1"/>
</dbReference>
<accession>A0A075B0T0</accession>